<dbReference type="InterPro" id="IPR006652">
    <property type="entry name" value="Kelch_1"/>
</dbReference>
<evidence type="ECO:0000313" key="4">
    <source>
        <dbReference type="EMBL" id="VAW86649.1"/>
    </source>
</evidence>
<dbReference type="Gene3D" id="2.120.10.80">
    <property type="entry name" value="Kelch-type beta propeller"/>
    <property type="match status" value="2"/>
</dbReference>
<evidence type="ECO:0000259" key="3">
    <source>
        <dbReference type="Pfam" id="PF24981"/>
    </source>
</evidence>
<sequence>MNTLPASKHTFAWSYLQSMNQIRSHAPIIPYKGKLYIFGGGGLDFKSINSTAAYDPQTNTWEQRSPMPTKRSGTIGCLVNDRIYIIGGGFKKPDGMFQFLHTVEIYNPNTDKWESGPDMLAPHDYPGGLHMGNHIYILGGHHPDATTSGPKTDPGFEFCERLDLTTQQWEQIAPLPTPRFALSAVNLNGKLLTMGGVAFTPEGFNNFTLIETYDDKTNTWETLSDLALPWTAAGQGNIVIDDQLYIFGGYSGDGIHPRAAYFDKTAKQWTQLPDIPAARAAMGIAEMDSKIYLLGGWSDDGRTPADTLFVLSPK</sequence>
<feature type="domain" description="Attractin/MKLN-like beta-propeller" evidence="3">
    <location>
        <begin position="20"/>
        <end position="252"/>
    </location>
</feature>
<evidence type="ECO:0000256" key="1">
    <source>
        <dbReference type="ARBA" id="ARBA00022441"/>
    </source>
</evidence>
<organism evidence="4">
    <name type="scientific">hydrothermal vent metagenome</name>
    <dbReference type="NCBI Taxonomy" id="652676"/>
    <lineage>
        <taxon>unclassified sequences</taxon>
        <taxon>metagenomes</taxon>
        <taxon>ecological metagenomes</taxon>
    </lineage>
</organism>
<name>A0A3B0ZK42_9ZZZZ</name>
<gene>
    <name evidence="4" type="ORF">MNBD_GAMMA16-2164</name>
</gene>
<dbReference type="PANTHER" id="PTHR46344:SF27">
    <property type="entry name" value="KELCH REPEAT SUPERFAMILY PROTEIN"/>
    <property type="match status" value="1"/>
</dbReference>
<keyword evidence="2" id="KW-0677">Repeat</keyword>
<dbReference type="Pfam" id="PF24981">
    <property type="entry name" value="Beta-prop_ATRN-LZTR1"/>
    <property type="match status" value="1"/>
</dbReference>
<dbReference type="SUPFAM" id="SSF117281">
    <property type="entry name" value="Kelch motif"/>
    <property type="match status" value="1"/>
</dbReference>
<dbReference type="InterPro" id="IPR015915">
    <property type="entry name" value="Kelch-typ_b-propeller"/>
</dbReference>
<dbReference type="AlphaFoldDB" id="A0A3B0ZK42"/>
<proteinExistence type="predicted"/>
<accession>A0A3B0ZK42</accession>
<dbReference type="SMART" id="SM00612">
    <property type="entry name" value="Kelch"/>
    <property type="match status" value="5"/>
</dbReference>
<reference evidence="4" key="1">
    <citation type="submission" date="2018-06" db="EMBL/GenBank/DDBJ databases">
        <authorList>
            <person name="Zhirakovskaya E."/>
        </authorList>
    </citation>
    <scope>NUCLEOTIDE SEQUENCE</scope>
</reference>
<evidence type="ECO:0000256" key="2">
    <source>
        <dbReference type="ARBA" id="ARBA00022737"/>
    </source>
</evidence>
<protein>
    <recommendedName>
        <fullName evidence="3">Attractin/MKLN-like beta-propeller domain-containing protein</fullName>
    </recommendedName>
</protein>
<dbReference type="InterPro" id="IPR056737">
    <property type="entry name" value="Beta-prop_ATRN-MKLN-like"/>
</dbReference>
<keyword evidence="1" id="KW-0880">Kelch repeat</keyword>
<dbReference type="PANTHER" id="PTHR46344">
    <property type="entry name" value="OS02G0202900 PROTEIN"/>
    <property type="match status" value="1"/>
</dbReference>
<dbReference type="EMBL" id="UOFO01000097">
    <property type="protein sequence ID" value="VAW86649.1"/>
    <property type="molecule type" value="Genomic_DNA"/>
</dbReference>